<keyword evidence="2" id="KW-1133">Transmembrane helix</keyword>
<keyword evidence="5" id="KW-1185">Reference proteome</keyword>
<reference evidence="5" key="1">
    <citation type="submission" date="2016-10" db="EMBL/GenBank/DDBJ databases">
        <authorList>
            <person name="Varghese N."/>
            <person name="Submissions S."/>
        </authorList>
    </citation>
    <scope>NUCLEOTIDE SEQUENCE [LARGE SCALE GENOMIC DNA]</scope>
    <source>
        <strain evidence="5">DSM 17038</strain>
    </source>
</reference>
<dbReference type="Pfam" id="PF02514">
    <property type="entry name" value="CobN-Mg_chel"/>
    <property type="match status" value="1"/>
</dbReference>
<gene>
    <name evidence="4" type="ORF">SAMN05660649_00903</name>
</gene>
<sequence length="1579" mass="173372">MFSRTYKLRKTIIFTFLIFLALVVAPLIKAPVAAADENASARVVMLLGSEGFLMPLVDAYDKLGNYPIELKLYTSNDLKNEEKVQQLKEALQDADVFLLEMIGSTGIQTIGPLLQDLPEEWKGRVLSARSGSFPEYPQIDESQDGFLTNYFNYGGVENMRRLVLYLASAYGQVATGEQLDPINMPGRCIYHPDAEGLTLNVDGVYRTVCDAVYGAVNGTVRGLVVNEVHRAVYDSVSASVSQPDNNTNLTLARLTVSQAVYDRGGDAPALDAGELYQTVAGAVSLAEQGDDGLQALYNTVRQSVGEAVYQGGGSDAGLAVDIVYSALYDRVAQDFSADARAAVYRAIYDALWGPELPGFDPAQVYQSVYDAVYLPTGGGGGMGLPPGTFDTLGGYLVWYKASGHFKEGAPWVGITTFDSFFKNNDIDMFLAVQRELEAGGANALLIFSDSSNRKTAFQDFFMPGGKRQVDFLIAALGFNFIYGRPEEGIELFKQLNVPVMAPVYSSDLKEWQNNPAGISSEVAWQIAYPELDGRIEPVFMGGSTVVGIDKSTGAAIVKKVPLPDRIERLVGRTLAWVNLQQKDNADKKIAIVYYNHHGGKDDIGASYLNSIASAAAILEALQDNGYRVEGEISPRAVEEIIRRRGRNVGSWAPGELDALVQAGALLLPVEKYLEWYATLPAELRAQVEEEWGPPPGNIMVYKGKLVIPGATLGNIFLGPQPVRGWGDDPSKIAHSPALPPPHQYIAFYFWLQKEFQADAVIHLGTHGTLEWLPGRSVGLGQDDWPDVLMSDLPDIYPYIMNNPGEGTQAKRRGYAVTIDHLTPPMIQPGLYGALAELQQLVVDYEDAVNAGNTDRATNLQEQIIEKVKVNSLDRDLGLDLETADFAQVASLLHEYLEELATELMPYGLHTFGLPPQGEMLDLMVESIVNYDKTARAGSREEIRERLLLTTNEITNLLRALSGEFIEPGLGRDPVRVPDALPTGRNMVSFDPRMVPDEAAWKTGKEAADQLVEKFYAEQGRYPETVGVVLWATETMRTQGESVAMILRLIGVEPVWDKSGRVSTVKVTPLDELGRPRINVLVTISGLFRDTFSHTVGVLDDAFRQVALLEENPENNRVRKVYLTLRDKLREQGLSEQEADDLAQARIFGDAPGTYGTGVSELGQATSAWEDSQDLVDTYMNRMSYSYGKTAYGVPARDTFREILKSVDVVTQVRDSLWGTLDNDDVAQYLGGLKLAAEAASGNKVQSYIVNTRTGSPRVQTFAEFVGTELRSRLLNPKWIEGMLKEGYAGAREIGEYVANMFLVDATLEGIDGWAWQQVAETFIFDEKIMSQLDPYVVQSIIGWNLEAARRQMWQADEETLSKLADTYMQTAAQYGVVCCHHTCSNIVFNEWLASYATVDSETMDKFKEVFYASTDQKLNIAPNQSQNQDDDSPQPAISHSHKASPEPAVPVQLIPQPAPLPEPVPEATVEEHESQNAQPVGLTPAGAGEEQNQPQQLAQSNTLAGNKPAQHIRPKTQQPVPQEIEKPEQGQENVKAYELKEKSAHQATSTGTKAVSLLALLAALGLVAIFIKGYISKQP</sequence>
<name>A0A1I2PPE0_9FIRM</name>
<evidence type="ECO:0000256" key="2">
    <source>
        <dbReference type="SAM" id="Phobius"/>
    </source>
</evidence>
<dbReference type="OrthoDB" id="9757976at2"/>
<accession>A0A1I2PPE0</accession>
<dbReference type="CDD" id="cd10150">
    <property type="entry name" value="CobN_like"/>
    <property type="match status" value="1"/>
</dbReference>
<keyword evidence="2" id="KW-0472">Membrane</keyword>
<keyword evidence="2" id="KW-0812">Transmembrane</keyword>
<feature type="transmembrane region" description="Helical" evidence="2">
    <location>
        <begin position="1554"/>
        <end position="1575"/>
    </location>
</feature>
<dbReference type="PANTHER" id="PTHR44119:SF4">
    <property type="entry name" value="AEROBIC COBALTOCHELATASE SUBUNIT COBN"/>
    <property type="match status" value="1"/>
</dbReference>
<dbReference type="Proteomes" id="UP000199337">
    <property type="component" value="Unassembled WGS sequence"/>
</dbReference>
<dbReference type="STRING" id="341036.SAMN05660649_00903"/>
<dbReference type="EMBL" id="FOOX01000002">
    <property type="protein sequence ID" value="SFG15496.1"/>
    <property type="molecule type" value="Genomic_DNA"/>
</dbReference>
<evidence type="ECO:0000256" key="1">
    <source>
        <dbReference type="SAM" id="MobiDB-lite"/>
    </source>
</evidence>
<evidence type="ECO:0000313" key="4">
    <source>
        <dbReference type="EMBL" id="SFG15496.1"/>
    </source>
</evidence>
<organism evidence="4 5">
    <name type="scientific">Desulfotruncus arcticus DSM 17038</name>
    <dbReference type="NCBI Taxonomy" id="1121424"/>
    <lineage>
        <taxon>Bacteria</taxon>
        <taxon>Bacillati</taxon>
        <taxon>Bacillota</taxon>
        <taxon>Clostridia</taxon>
        <taxon>Eubacteriales</taxon>
        <taxon>Desulfallaceae</taxon>
        <taxon>Desulfotruncus</taxon>
    </lineage>
</organism>
<evidence type="ECO:0000313" key="5">
    <source>
        <dbReference type="Proteomes" id="UP000199337"/>
    </source>
</evidence>
<feature type="domain" description="CobN/magnesium chelatase" evidence="3">
    <location>
        <begin position="387"/>
        <end position="944"/>
    </location>
</feature>
<evidence type="ECO:0000259" key="3">
    <source>
        <dbReference type="Pfam" id="PF02514"/>
    </source>
</evidence>
<dbReference type="RefSeq" id="WP_092469093.1">
    <property type="nucleotide sequence ID" value="NZ_FOOX01000002.1"/>
</dbReference>
<dbReference type="PANTHER" id="PTHR44119">
    <property type="entry name" value="MAGNESIUM-CHELATASE SUBUNIT CHLH, CHLOROPLASTIC"/>
    <property type="match status" value="1"/>
</dbReference>
<feature type="compositionally biased region" description="Basic and acidic residues" evidence="1">
    <location>
        <begin position="1523"/>
        <end position="1532"/>
    </location>
</feature>
<feature type="compositionally biased region" description="Polar residues" evidence="1">
    <location>
        <begin position="1490"/>
        <end position="1504"/>
    </location>
</feature>
<feature type="region of interest" description="Disordered" evidence="1">
    <location>
        <begin position="1421"/>
        <end position="1532"/>
    </location>
</feature>
<proteinExistence type="predicted"/>
<protein>
    <submittedName>
        <fullName evidence="4">Cobaltochelatase CobN</fullName>
    </submittedName>
</protein>
<dbReference type="InterPro" id="IPR003672">
    <property type="entry name" value="CobN/Mg_chltase"/>
</dbReference>